<dbReference type="eggNOG" id="COG0715">
    <property type="taxonomic scope" value="Bacteria"/>
</dbReference>
<feature type="region of interest" description="Disordered" evidence="4">
    <location>
        <begin position="1"/>
        <end position="20"/>
    </location>
</feature>
<sequence>MNDCTESFSATKRPDKQETQMLDKRSAITIAGALALLSSMVACGSAGTAPTSENGLTSITIGSMESNSLSFPYTIAQEQGFFQGAGLQVETVTAPSGPQLTAALIGNTTQIAIGTPENVMGAMNQGQQITAIPPFGHIDMSLVTPADSGITDVTSLRGKQIGVVQRGSASERFARTVLSGNGVDPDSVTYVAVGAGATMEPAVRNKKVDATVGSTSTVVTMEDHGIEFRTLASPFDGTAGELGDVGLQTFWTTTQEFAQQNPEILNGFCTAMNKAADWIADDANRGSGVQSLATLLRIPAESAGRIWDKTHLSWSPTINEATWTANVDWILGDGSSGLSFEQAVMPECV</sequence>
<dbReference type="EMBL" id="CP008947">
    <property type="protein sequence ID" value="AII07520.1"/>
    <property type="molecule type" value="Genomic_DNA"/>
</dbReference>
<organism evidence="6 7">
    <name type="scientific">Rhodococcus opacus</name>
    <name type="common">Nocardia opaca</name>
    <dbReference type="NCBI Taxonomy" id="37919"/>
    <lineage>
        <taxon>Bacteria</taxon>
        <taxon>Bacillati</taxon>
        <taxon>Actinomycetota</taxon>
        <taxon>Actinomycetes</taxon>
        <taxon>Mycobacteriales</taxon>
        <taxon>Nocardiaceae</taxon>
        <taxon>Rhodococcus</taxon>
    </lineage>
</organism>
<reference evidence="6 7" key="1">
    <citation type="submission" date="2014-07" db="EMBL/GenBank/DDBJ databases">
        <title>Genome Sequence of Rhodococcus opacus Strain R7, a Biodegrader of Mono- and Polycyclic Aromatic Hydrocarbons.</title>
        <authorList>
            <person name="Di Gennaro P."/>
            <person name="Zampolli J."/>
            <person name="Presti I."/>
            <person name="Cappelletti M."/>
            <person name="D'Ursi P."/>
            <person name="Orro A."/>
            <person name="Mezzelani A."/>
            <person name="Milanesi L."/>
        </authorList>
    </citation>
    <scope>NUCLEOTIDE SEQUENCE [LARGE SCALE GENOMIC DNA]</scope>
    <source>
        <strain evidence="6 7">R7</strain>
    </source>
</reference>
<protein>
    <recommendedName>
        <fullName evidence="5">Solute-binding protein family 3/N-terminal domain-containing protein</fullName>
    </recommendedName>
</protein>
<dbReference type="Pfam" id="PF09084">
    <property type="entry name" value="NMT1"/>
    <property type="match status" value="1"/>
</dbReference>
<dbReference type="PANTHER" id="PTHR30024">
    <property type="entry name" value="ALIPHATIC SULFONATES-BINDING PROTEIN-RELATED"/>
    <property type="match status" value="1"/>
</dbReference>
<evidence type="ECO:0000256" key="1">
    <source>
        <dbReference type="ARBA" id="ARBA00004418"/>
    </source>
</evidence>
<evidence type="ECO:0000313" key="7">
    <source>
        <dbReference type="Proteomes" id="UP000028488"/>
    </source>
</evidence>
<evidence type="ECO:0000313" key="6">
    <source>
        <dbReference type="EMBL" id="AII07520.1"/>
    </source>
</evidence>
<evidence type="ECO:0000256" key="3">
    <source>
        <dbReference type="ARBA" id="ARBA00022729"/>
    </source>
</evidence>
<evidence type="ECO:0000259" key="5">
    <source>
        <dbReference type="SMART" id="SM00062"/>
    </source>
</evidence>
<comment type="similarity">
    <text evidence="2">Belongs to the bacterial solute-binding protein SsuA/TauA family.</text>
</comment>
<keyword evidence="3" id="KW-0732">Signal</keyword>
<dbReference type="InterPro" id="IPR015168">
    <property type="entry name" value="SsuA/THI5"/>
</dbReference>
<dbReference type="InterPro" id="IPR001638">
    <property type="entry name" value="Solute-binding_3/MltF_N"/>
</dbReference>
<dbReference type="AlphaFoldDB" id="A0A076EN37"/>
<dbReference type="RefSeq" id="WP_128640554.1">
    <property type="nucleotide sequence ID" value="NZ_CP008947.1"/>
</dbReference>
<feature type="compositionally biased region" description="Polar residues" evidence="4">
    <location>
        <begin position="1"/>
        <end position="10"/>
    </location>
</feature>
<dbReference type="Gene3D" id="3.40.190.10">
    <property type="entry name" value="Periplasmic binding protein-like II"/>
    <property type="match status" value="2"/>
</dbReference>
<gene>
    <name evidence="6" type="ORF">EP51_23825</name>
</gene>
<name>A0A076EN37_RHOOP</name>
<dbReference type="GO" id="GO:0042597">
    <property type="term" value="C:periplasmic space"/>
    <property type="evidence" value="ECO:0007669"/>
    <property type="project" value="UniProtKB-SubCell"/>
</dbReference>
<dbReference type="Proteomes" id="UP000028488">
    <property type="component" value="Chromosome"/>
</dbReference>
<evidence type="ECO:0000256" key="2">
    <source>
        <dbReference type="ARBA" id="ARBA00010742"/>
    </source>
</evidence>
<dbReference type="PANTHER" id="PTHR30024:SF47">
    <property type="entry name" value="TAURINE-BINDING PERIPLASMIC PROTEIN"/>
    <property type="match status" value="1"/>
</dbReference>
<accession>A0A076EN37</accession>
<dbReference type="GO" id="GO:0042918">
    <property type="term" value="P:alkanesulfonate transmembrane transport"/>
    <property type="evidence" value="ECO:0007669"/>
    <property type="project" value="TreeGrafter"/>
</dbReference>
<proteinExistence type="inferred from homology"/>
<dbReference type="SUPFAM" id="SSF53850">
    <property type="entry name" value="Periplasmic binding protein-like II"/>
    <property type="match status" value="1"/>
</dbReference>
<feature type="domain" description="Solute-binding protein family 3/N-terminal" evidence="5">
    <location>
        <begin position="58"/>
        <end position="282"/>
    </location>
</feature>
<evidence type="ECO:0000256" key="4">
    <source>
        <dbReference type="SAM" id="MobiDB-lite"/>
    </source>
</evidence>
<comment type="subcellular location">
    <subcellularLocation>
        <location evidence="1">Periplasm</location>
    </subcellularLocation>
</comment>
<dbReference type="SMART" id="SM00062">
    <property type="entry name" value="PBPb"/>
    <property type="match status" value="1"/>
</dbReference>